<name>A0A1H7XMC0_9BACT</name>
<dbReference type="AlphaFoldDB" id="A0A1H7XMC0"/>
<sequence length="33" mass="3636">MAKGSLIALFDGFHQGIFSIPLIVVKTITKFNE</sequence>
<gene>
    <name evidence="1" type="ORF">SAMN04489760_11146</name>
</gene>
<evidence type="ECO:0000313" key="1">
    <source>
        <dbReference type="EMBL" id="SEM34793.1"/>
    </source>
</evidence>
<proteinExistence type="predicted"/>
<evidence type="ECO:0000313" key="2">
    <source>
        <dbReference type="Proteomes" id="UP000198744"/>
    </source>
</evidence>
<dbReference type="EMBL" id="FOBS01000011">
    <property type="protein sequence ID" value="SEM34793.1"/>
    <property type="molecule type" value="Genomic_DNA"/>
</dbReference>
<accession>A0A1H7XMC0</accession>
<keyword evidence="2" id="KW-1185">Reference proteome</keyword>
<organism evidence="1 2">
    <name type="scientific">Syntrophus gentianae</name>
    <dbReference type="NCBI Taxonomy" id="43775"/>
    <lineage>
        <taxon>Bacteria</taxon>
        <taxon>Pseudomonadati</taxon>
        <taxon>Thermodesulfobacteriota</taxon>
        <taxon>Syntrophia</taxon>
        <taxon>Syntrophales</taxon>
        <taxon>Syntrophaceae</taxon>
        <taxon>Syntrophus</taxon>
    </lineage>
</organism>
<reference evidence="1 2" key="1">
    <citation type="submission" date="2016-10" db="EMBL/GenBank/DDBJ databases">
        <authorList>
            <person name="de Groot N.N."/>
        </authorList>
    </citation>
    <scope>NUCLEOTIDE SEQUENCE [LARGE SCALE GENOMIC DNA]</scope>
    <source>
        <strain evidence="1 2">DSM 8423</strain>
    </source>
</reference>
<protein>
    <submittedName>
        <fullName evidence="1">Uncharacterized protein</fullName>
    </submittedName>
</protein>
<dbReference type="Proteomes" id="UP000198744">
    <property type="component" value="Unassembled WGS sequence"/>
</dbReference>